<comment type="caution">
    <text evidence="2">The sequence shown here is derived from an EMBL/GenBank/DDBJ whole genome shotgun (WGS) entry which is preliminary data.</text>
</comment>
<keyword evidence="3" id="KW-1185">Reference proteome</keyword>
<sequence length="292" mass="31490">MEGIEEDVEEEREPCEEESLPGLEAVDEVTLSTHGETGLATDASETVQDGTDAVSGQDRDSTYATDGGDAAHEGVLEGEEAPRVASLESDPVASIDQKYYGWEEGARDVAVEVGQVAAEEHNIDEEDSDEIDFGMNDVVTTTSKKVAVQDDNGDDIHISLDAYSMQPDAAVASVAESTERPDLESLPPRFYRDGELGGAVEEISGDKSFKGAMFAFTHRIQKRVSTLLASRYWKKAMPIILASLGVALSMHVISKSDDEKSLDGGEQTHEFQSTDDASQDNPHTMLPGVEDC</sequence>
<evidence type="ECO:0000313" key="3">
    <source>
        <dbReference type="Proteomes" id="UP001530315"/>
    </source>
</evidence>
<organism evidence="2 3">
    <name type="scientific">Stephanodiscus triporus</name>
    <dbReference type="NCBI Taxonomy" id="2934178"/>
    <lineage>
        <taxon>Eukaryota</taxon>
        <taxon>Sar</taxon>
        <taxon>Stramenopiles</taxon>
        <taxon>Ochrophyta</taxon>
        <taxon>Bacillariophyta</taxon>
        <taxon>Coscinodiscophyceae</taxon>
        <taxon>Thalassiosirophycidae</taxon>
        <taxon>Stephanodiscales</taxon>
        <taxon>Stephanodiscaceae</taxon>
        <taxon>Stephanodiscus</taxon>
    </lineage>
</organism>
<evidence type="ECO:0000313" key="2">
    <source>
        <dbReference type="EMBL" id="KAL3797180.1"/>
    </source>
</evidence>
<feature type="compositionally biased region" description="Acidic residues" evidence="1">
    <location>
        <begin position="1"/>
        <end position="19"/>
    </location>
</feature>
<feature type="region of interest" description="Disordered" evidence="1">
    <location>
        <begin position="1"/>
        <end position="70"/>
    </location>
</feature>
<feature type="region of interest" description="Disordered" evidence="1">
    <location>
        <begin position="258"/>
        <end position="292"/>
    </location>
</feature>
<proteinExistence type="predicted"/>
<feature type="compositionally biased region" description="Basic and acidic residues" evidence="1">
    <location>
        <begin position="258"/>
        <end position="269"/>
    </location>
</feature>
<feature type="compositionally biased region" description="Polar residues" evidence="1">
    <location>
        <begin position="270"/>
        <end position="282"/>
    </location>
</feature>
<name>A0ABD3QA06_9STRA</name>
<dbReference type="AlphaFoldDB" id="A0ABD3QA06"/>
<dbReference type="Proteomes" id="UP001530315">
    <property type="component" value="Unassembled WGS sequence"/>
</dbReference>
<accession>A0ABD3QA06</accession>
<gene>
    <name evidence="2" type="ORF">ACHAW5_006042</name>
</gene>
<protein>
    <submittedName>
        <fullName evidence="2">Uncharacterized protein</fullName>
    </submittedName>
</protein>
<reference evidence="2 3" key="1">
    <citation type="submission" date="2024-10" db="EMBL/GenBank/DDBJ databases">
        <title>Updated reference genomes for cyclostephanoid diatoms.</title>
        <authorList>
            <person name="Roberts W.R."/>
            <person name="Alverson A.J."/>
        </authorList>
    </citation>
    <scope>NUCLEOTIDE SEQUENCE [LARGE SCALE GENOMIC DNA]</scope>
    <source>
        <strain evidence="2 3">AJA276-08</strain>
    </source>
</reference>
<evidence type="ECO:0000256" key="1">
    <source>
        <dbReference type="SAM" id="MobiDB-lite"/>
    </source>
</evidence>
<dbReference type="EMBL" id="JALLAZ020000358">
    <property type="protein sequence ID" value="KAL3797180.1"/>
    <property type="molecule type" value="Genomic_DNA"/>
</dbReference>